<keyword evidence="3" id="KW-1185">Reference proteome</keyword>
<name>A0A0F4NJM1_9VIBR</name>
<evidence type="ECO:0000313" key="3">
    <source>
        <dbReference type="Proteomes" id="UP000033673"/>
    </source>
</evidence>
<dbReference type="STRING" id="579748.TW81_10375"/>
<dbReference type="AlphaFoldDB" id="A0A0F4NJM1"/>
<dbReference type="EMBL" id="JXXV01000016">
    <property type="protein sequence ID" value="KJY83385.1"/>
    <property type="molecule type" value="Genomic_DNA"/>
</dbReference>
<comment type="caution">
    <text evidence="2">The sequence shown here is derived from an EMBL/GenBank/DDBJ whole genome shotgun (WGS) entry which is preliminary data.</text>
</comment>
<organism evidence="2 3">
    <name type="scientific">Vibrio galatheae</name>
    <dbReference type="NCBI Taxonomy" id="579748"/>
    <lineage>
        <taxon>Bacteria</taxon>
        <taxon>Pseudomonadati</taxon>
        <taxon>Pseudomonadota</taxon>
        <taxon>Gammaproteobacteria</taxon>
        <taxon>Vibrionales</taxon>
        <taxon>Vibrionaceae</taxon>
        <taxon>Vibrio</taxon>
    </lineage>
</organism>
<feature type="transmembrane region" description="Helical" evidence="1">
    <location>
        <begin position="17"/>
        <end position="38"/>
    </location>
</feature>
<accession>A0A0F4NJM1</accession>
<dbReference type="PATRIC" id="fig|579748.3.peg.2135"/>
<keyword evidence="1" id="KW-0472">Membrane</keyword>
<gene>
    <name evidence="2" type="ORF">TW81_10375</name>
</gene>
<sequence length="63" mass="7754">MEFEIYMPCEPVWLCDSFLMLFAVLFVLGLLGFIYILYKEYLKIQRANRVRQRRKVPHSQRKR</sequence>
<keyword evidence="1" id="KW-1133">Transmembrane helix</keyword>
<proteinExistence type="predicted"/>
<reference evidence="2 3" key="1">
    <citation type="journal article" date="2015" name="BMC Genomics">
        <title>Genome mining reveals unlocked bioactive potential of marine Gram-negative bacteria.</title>
        <authorList>
            <person name="Machado H."/>
            <person name="Sonnenschein E.C."/>
            <person name="Melchiorsen J."/>
            <person name="Gram L."/>
        </authorList>
    </citation>
    <scope>NUCLEOTIDE SEQUENCE [LARGE SCALE GENOMIC DNA]</scope>
    <source>
        <strain evidence="2 3">S2757</strain>
    </source>
</reference>
<protein>
    <submittedName>
        <fullName evidence="2">Uncharacterized protein</fullName>
    </submittedName>
</protein>
<keyword evidence="1" id="KW-0812">Transmembrane</keyword>
<dbReference type="Proteomes" id="UP000033673">
    <property type="component" value="Unassembled WGS sequence"/>
</dbReference>
<evidence type="ECO:0000256" key="1">
    <source>
        <dbReference type="SAM" id="Phobius"/>
    </source>
</evidence>
<evidence type="ECO:0000313" key="2">
    <source>
        <dbReference type="EMBL" id="KJY83385.1"/>
    </source>
</evidence>